<dbReference type="PANTHER" id="PTHR45661">
    <property type="entry name" value="SURFACE ANTIGEN"/>
    <property type="match status" value="1"/>
</dbReference>
<dbReference type="Pfam" id="PF13306">
    <property type="entry name" value="LRR_5"/>
    <property type="match status" value="1"/>
</dbReference>
<dbReference type="PANTHER" id="PTHR45661:SF3">
    <property type="entry name" value="IG-LIKE DOMAIN-CONTAINING PROTEIN"/>
    <property type="match status" value="1"/>
</dbReference>
<dbReference type="InterPro" id="IPR032675">
    <property type="entry name" value="LRR_dom_sf"/>
</dbReference>
<dbReference type="InterPro" id="IPR000421">
    <property type="entry name" value="FA58C"/>
</dbReference>
<dbReference type="Proteomes" id="UP000249375">
    <property type="component" value="Chromosome"/>
</dbReference>
<dbReference type="EMBL" id="CP033459">
    <property type="protein sequence ID" value="QFQ11942.1"/>
    <property type="molecule type" value="Genomic_DNA"/>
</dbReference>
<dbReference type="AlphaFoldDB" id="A0A5P8E4Q9"/>
<dbReference type="Pfam" id="PF00754">
    <property type="entry name" value="F5_F8_type_C"/>
    <property type="match status" value="1"/>
</dbReference>
<feature type="signal peptide" evidence="1">
    <location>
        <begin position="1"/>
        <end position="20"/>
    </location>
</feature>
<dbReference type="Gene3D" id="3.40.50.12480">
    <property type="match status" value="2"/>
</dbReference>
<dbReference type="InterPro" id="IPR053139">
    <property type="entry name" value="Surface_bspA-like"/>
</dbReference>
<gene>
    <name evidence="3" type="ORF">C7Y71_002260</name>
</gene>
<evidence type="ECO:0000256" key="1">
    <source>
        <dbReference type="SAM" id="SignalP"/>
    </source>
</evidence>
<protein>
    <recommendedName>
        <fullName evidence="2">F5/8 type C domain-containing protein</fullName>
    </recommendedName>
</protein>
<accession>A0A5P8E4Q9</accession>
<feature type="chain" id="PRO_5024407141" description="F5/8 type C domain-containing protein" evidence="1">
    <location>
        <begin position="21"/>
        <end position="596"/>
    </location>
</feature>
<dbReference type="Gene3D" id="3.80.10.10">
    <property type="entry name" value="Ribonuclease Inhibitor"/>
    <property type="match status" value="1"/>
</dbReference>
<keyword evidence="4" id="KW-1185">Reference proteome</keyword>
<dbReference type="KEGG" id="alq:C7Y71_002260"/>
<dbReference type="InterPro" id="IPR026906">
    <property type="entry name" value="LRR_5"/>
</dbReference>
<keyword evidence="1" id="KW-0732">Signal</keyword>
<dbReference type="PROSITE" id="PS50022">
    <property type="entry name" value="FA58C_3"/>
    <property type="match status" value="1"/>
</dbReference>
<feature type="domain" description="F5/8 type C" evidence="2">
    <location>
        <begin position="326"/>
        <end position="474"/>
    </location>
</feature>
<reference evidence="3 4" key="1">
    <citation type="submission" date="2018-11" db="EMBL/GenBank/DDBJ databases">
        <authorList>
            <person name="Na S.W."/>
            <person name="Baik M."/>
        </authorList>
    </citation>
    <scope>NUCLEOTIDE SEQUENCE [LARGE SCALE GENOMIC DNA]</scope>
    <source>
        <strain evidence="3 4">E39</strain>
    </source>
</reference>
<name>A0A5P8E4Q9_9BACT</name>
<dbReference type="SUPFAM" id="SSF49785">
    <property type="entry name" value="Galactose-binding domain-like"/>
    <property type="match status" value="1"/>
</dbReference>
<dbReference type="Gene3D" id="2.60.120.260">
    <property type="entry name" value="Galactose-binding domain-like"/>
    <property type="match status" value="1"/>
</dbReference>
<proteinExistence type="predicted"/>
<sequence>MKRLLLLLLPSILCGIPISAHDIEVDGIYYNFSNNQTELIVTYRGSSYDEYHEYSGEVVIPEGIIIGSKTVKVTGIRSDAFKDCRGLTSVTIPNSVKSIGDRAFALCKSLTSIIIPNSVTTMGQSVFSNCSGLISANIGDSVTSIGENAFYSCGNLKSVTLGNSVKTIDYHAFYGCKSLTSIAIPNSVTTIGAQAFRACSSLTSVTFGNSVGYIGTGAFYSCNAIRRIECYATFPPNCASNVFQDINKEECKLYVPKNSISAYQSASEWKKFYSFTALPEDPLLKDMLELRIKSDSLITSYNSNNGGSTSGGTITNNVDSLSKAAFTTPPTGLLTSASQLSSNAKATNEGSYEALLDGKQTTFFHTTWRSGNGDAPDEDHYLQIDLQVEVERIALKYGARGSTSGYVNPKDITIYATNNVNGSWEQITTATLTYDSNGKGLLSIDLGGKYRYIRISVQNSTLGSYSNGHDINGHAYWCLGELRIYNLGTDSQEGTGTDPQGNDEKPQVPKEVVENLQNCINAANSEIYSNVATQSTYDALLSAYNTFLGYLNESTDIERVQITPSVDVWFDLQGRRIAKPQTSGIYIHNGKKVWVK</sequence>
<evidence type="ECO:0000313" key="3">
    <source>
        <dbReference type="EMBL" id="QFQ11942.1"/>
    </source>
</evidence>
<dbReference type="InterPro" id="IPR008979">
    <property type="entry name" value="Galactose-bd-like_sf"/>
</dbReference>
<evidence type="ECO:0000259" key="2">
    <source>
        <dbReference type="PROSITE" id="PS50022"/>
    </source>
</evidence>
<dbReference type="OrthoDB" id="1071848at2"/>
<organism evidence="3 4">
    <name type="scientific">Pseudoprevotella muciniphila</name>
    <dbReference type="NCBI Taxonomy" id="2133944"/>
    <lineage>
        <taxon>Bacteria</taxon>
        <taxon>Pseudomonadati</taxon>
        <taxon>Bacteroidota</taxon>
        <taxon>Bacteroidia</taxon>
        <taxon>Bacteroidales</taxon>
        <taxon>Prevotellaceae</taxon>
        <taxon>Pseudoprevotella</taxon>
    </lineage>
</organism>
<dbReference type="SUPFAM" id="SSF52058">
    <property type="entry name" value="L domain-like"/>
    <property type="match status" value="1"/>
</dbReference>
<evidence type="ECO:0000313" key="4">
    <source>
        <dbReference type="Proteomes" id="UP000249375"/>
    </source>
</evidence>